<organism evidence="8 9">
    <name type="scientific">Lutispora thermophila DSM 19022</name>
    <dbReference type="NCBI Taxonomy" id="1122184"/>
    <lineage>
        <taxon>Bacteria</taxon>
        <taxon>Bacillati</taxon>
        <taxon>Bacillota</taxon>
        <taxon>Clostridia</taxon>
        <taxon>Lutisporales</taxon>
        <taxon>Lutisporaceae</taxon>
        <taxon>Lutispora</taxon>
    </lineage>
</organism>
<evidence type="ECO:0000313" key="9">
    <source>
        <dbReference type="Proteomes" id="UP000184442"/>
    </source>
</evidence>
<evidence type="ECO:0000256" key="4">
    <source>
        <dbReference type="ARBA" id="ARBA00023125"/>
    </source>
</evidence>
<dbReference type="CDD" id="cd00130">
    <property type="entry name" value="PAS"/>
    <property type="match status" value="1"/>
</dbReference>
<dbReference type="Gene3D" id="3.30.450.20">
    <property type="entry name" value="PAS domain"/>
    <property type="match status" value="1"/>
</dbReference>
<keyword evidence="9" id="KW-1185">Reference proteome</keyword>
<dbReference type="PROSITE" id="PS00676">
    <property type="entry name" value="SIGMA54_INTERACT_2"/>
    <property type="match status" value="1"/>
</dbReference>
<dbReference type="InterPro" id="IPR002197">
    <property type="entry name" value="HTH_Fis"/>
</dbReference>
<evidence type="ECO:0000259" key="7">
    <source>
        <dbReference type="PROSITE" id="PS50045"/>
    </source>
</evidence>
<dbReference type="GO" id="GO:0043565">
    <property type="term" value="F:sequence-specific DNA binding"/>
    <property type="evidence" value="ECO:0007669"/>
    <property type="project" value="InterPro"/>
</dbReference>
<dbReference type="InterPro" id="IPR025943">
    <property type="entry name" value="Sigma_54_int_dom_ATP-bd_2"/>
</dbReference>
<feature type="coiled-coil region" evidence="6">
    <location>
        <begin position="111"/>
        <end position="138"/>
    </location>
</feature>
<dbReference type="GO" id="GO:0005524">
    <property type="term" value="F:ATP binding"/>
    <property type="evidence" value="ECO:0007669"/>
    <property type="project" value="UniProtKB-KW"/>
</dbReference>
<dbReference type="InterPro" id="IPR009057">
    <property type="entry name" value="Homeodomain-like_sf"/>
</dbReference>
<dbReference type="InterPro" id="IPR058031">
    <property type="entry name" value="AAA_lid_NorR"/>
</dbReference>
<dbReference type="Pfam" id="PF00158">
    <property type="entry name" value="Sigma54_activat"/>
    <property type="match status" value="1"/>
</dbReference>
<keyword evidence="2" id="KW-0067">ATP-binding</keyword>
<dbReference type="InterPro" id="IPR003593">
    <property type="entry name" value="AAA+_ATPase"/>
</dbReference>
<dbReference type="OrthoDB" id="9803970at2"/>
<dbReference type="Pfam" id="PF25601">
    <property type="entry name" value="AAA_lid_14"/>
    <property type="match status" value="1"/>
</dbReference>
<dbReference type="PROSITE" id="PS00675">
    <property type="entry name" value="SIGMA54_INTERACT_1"/>
    <property type="match status" value="1"/>
</dbReference>
<keyword evidence="1" id="KW-0547">Nucleotide-binding</keyword>
<dbReference type="AlphaFoldDB" id="A0A1M6E786"/>
<gene>
    <name evidence="8" type="ORF">SAMN02745176_01464</name>
</gene>
<dbReference type="Gene3D" id="1.10.10.60">
    <property type="entry name" value="Homeodomain-like"/>
    <property type="match status" value="1"/>
</dbReference>
<dbReference type="InterPro" id="IPR013656">
    <property type="entry name" value="PAS_4"/>
</dbReference>
<keyword evidence="3" id="KW-0805">Transcription regulation</keyword>
<dbReference type="CDD" id="cd00009">
    <property type="entry name" value="AAA"/>
    <property type="match status" value="1"/>
</dbReference>
<dbReference type="NCBIfam" id="TIGR00229">
    <property type="entry name" value="sensory_box"/>
    <property type="match status" value="1"/>
</dbReference>
<proteinExistence type="predicted"/>
<dbReference type="GO" id="GO:0006355">
    <property type="term" value="P:regulation of DNA-templated transcription"/>
    <property type="evidence" value="ECO:0007669"/>
    <property type="project" value="InterPro"/>
</dbReference>
<dbReference type="InterPro" id="IPR000014">
    <property type="entry name" value="PAS"/>
</dbReference>
<dbReference type="SMART" id="SM00382">
    <property type="entry name" value="AAA"/>
    <property type="match status" value="1"/>
</dbReference>
<dbReference type="PANTHER" id="PTHR32071">
    <property type="entry name" value="TRANSCRIPTIONAL REGULATORY PROTEIN"/>
    <property type="match status" value="1"/>
</dbReference>
<dbReference type="EMBL" id="FQZS01000008">
    <property type="protein sequence ID" value="SHI81321.1"/>
    <property type="molecule type" value="Genomic_DNA"/>
</dbReference>
<protein>
    <submittedName>
        <fullName evidence="8">PAS domain S-box-containing protein</fullName>
    </submittedName>
</protein>
<keyword evidence="4" id="KW-0238">DNA-binding</keyword>
<evidence type="ECO:0000256" key="5">
    <source>
        <dbReference type="ARBA" id="ARBA00023163"/>
    </source>
</evidence>
<evidence type="ECO:0000256" key="1">
    <source>
        <dbReference type="ARBA" id="ARBA00022741"/>
    </source>
</evidence>
<sequence length="452" mass="51029">MTKLERIIKDKEFIFESLHDGISIIDHRGIVVYVNNSNTRITRKDKSYFIGKHVQDVVPDSGMLGVLETGKKLVDITTHVYDATVISNIVPILDGERIIGVISIFRDITEIKKLNDKLEYANTTIKQLYEKLHEVNENKSDLVVGKSQAMKEVMKYALKAGMVDSNLLIEGESGTGKEVLARFVHKNSPRKGKPFLVVNCASIPFNLLESELFGYEEGAFTGARKGGHPGFFEMAAGGTLLLDEIGDMDIALQSKILRVIQNKEIIKVGGNKIIPVDVRIIAATHKDLRSLVASGKFREDLYYRLEVIKIYIPPLRERKEDIIYYIDNMLGKMGKKIGRDVRMGEDALKILNSYDYPGNIRELENIIERAVVMDEDGIISKKDLPLYVTEQAPKGSSQLSLQYQDHFPTMEEVEADVIRKALDKYKSKSKAADVLNISRAALYRKMKNFDIK</sequence>
<dbReference type="Pfam" id="PF02954">
    <property type="entry name" value="HTH_8"/>
    <property type="match status" value="1"/>
</dbReference>
<dbReference type="PROSITE" id="PS50045">
    <property type="entry name" value="SIGMA54_INTERACT_4"/>
    <property type="match status" value="1"/>
</dbReference>
<feature type="domain" description="Sigma-54 factor interaction" evidence="7">
    <location>
        <begin position="143"/>
        <end position="372"/>
    </location>
</feature>
<dbReference type="InterPro" id="IPR027417">
    <property type="entry name" value="P-loop_NTPase"/>
</dbReference>
<dbReference type="PANTHER" id="PTHR32071:SF57">
    <property type="entry name" value="C4-DICARBOXYLATE TRANSPORT TRANSCRIPTIONAL REGULATORY PROTEIN DCTD"/>
    <property type="match status" value="1"/>
</dbReference>
<dbReference type="Gene3D" id="1.10.8.60">
    <property type="match status" value="1"/>
</dbReference>
<dbReference type="FunFam" id="3.40.50.300:FF:000006">
    <property type="entry name" value="DNA-binding transcriptional regulator NtrC"/>
    <property type="match status" value="1"/>
</dbReference>
<dbReference type="STRING" id="1122184.SAMN02745176_01464"/>
<evidence type="ECO:0000256" key="2">
    <source>
        <dbReference type="ARBA" id="ARBA00022840"/>
    </source>
</evidence>
<name>A0A1M6E786_9FIRM</name>
<dbReference type="SUPFAM" id="SSF55785">
    <property type="entry name" value="PYP-like sensor domain (PAS domain)"/>
    <property type="match status" value="1"/>
</dbReference>
<dbReference type="Gene3D" id="3.40.50.300">
    <property type="entry name" value="P-loop containing nucleotide triphosphate hydrolases"/>
    <property type="match status" value="1"/>
</dbReference>
<dbReference type="SUPFAM" id="SSF46689">
    <property type="entry name" value="Homeodomain-like"/>
    <property type="match status" value="1"/>
</dbReference>
<keyword evidence="6" id="KW-0175">Coiled coil</keyword>
<dbReference type="InterPro" id="IPR025944">
    <property type="entry name" value="Sigma_54_int_dom_CS"/>
</dbReference>
<evidence type="ECO:0000256" key="3">
    <source>
        <dbReference type="ARBA" id="ARBA00023015"/>
    </source>
</evidence>
<dbReference type="SMART" id="SM00091">
    <property type="entry name" value="PAS"/>
    <property type="match status" value="1"/>
</dbReference>
<dbReference type="PROSITE" id="PS00688">
    <property type="entry name" value="SIGMA54_INTERACT_3"/>
    <property type="match status" value="1"/>
</dbReference>
<dbReference type="SUPFAM" id="SSF52540">
    <property type="entry name" value="P-loop containing nucleoside triphosphate hydrolases"/>
    <property type="match status" value="1"/>
</dbReference>
<evidence type="ECO:0000313" key="8">
    <source>
        <dbReference type="EMBL" id="SHI81321.1"/>
    </source>
</evidence>
<keyword evidence="5" id="KW-0804">Transcription</keyword>
<dbReference type="InterPro" id="IPR002078">
    <property type="entry name" value="Sigma_54_int"/>
</dbReference>
<dbReference type="Pfam" id="PF08448">
    <property type="entry name" value="PAS_4"/>
    <property type="match status" value="1"/>
</dbReference>
<accession>A0A1M6E786</accession>
<dbReference type="InterPro" id="IPR025662">
    <property type="entry name" value="Sigma_54_int_dom_ATP-bd_1"/>
</dbReference>
<evidence type="ECO:0000256" key="6">
    <source>
        <dbReference type="SAM" id="Coils"/>
    </source>
</evidence>
<dbReference type="Proteomes" id="UP000184442">
    <property type="component" value="Unassembled WGS sequence"/>
</dbReference>
<reference evidence="8 9" key="1">
    <citation type="submission" date="2016-11" db="EMBL/GenBank/DDBJ databases">
        <authorList>
            <person name="Jaros S."/>
            <person name="Januszkiewicz K."/>
            <person name="Wedrychowicz H."/>
        </authorList>
    </citation>
    <scope>NUCLEOTIDE SEQUENCE [LARGE SCALE GENOMIC DNA]</scope>
    <source>
        <strain evidence="8 9">DSM 19022</strain>
    </source>
</reference>
<dbReference type="InterPro" id="IPR035965">
    <property type="entry name" value="PAS-like_dom_sf"/>
</dbReference>
<dbReference type="RefSeq" id="WP_073025568.1">
    <property type="nucleotide sequence ID" value="NZ_FQZS01000008.1"/>
</dbReference>